<proteinExistence type="predicted"/>
<organism evidence="1 2">
    <name type="scientific">Pseudopedobacter saltans</name>
    <dbReference type="NCBI Taxonomy" id="151895"/>
    <lineage>
        <taxon>Bacteria</taxon>
        <taxon>Pseudomonadati</taxon>
        <taxon>Bacteroidota</taxon>
        <taxon>Sphingobacteriia</taxon>
        <taxon>Sphingobacteriales</taxon>
        <taxon>Sphingobacteriaceae</taxon>
        <taxon>Pseudopedobacter</taxon>
    </lineage>
</organism>
<evidence type="ECO:0000313" key="2">
    <source>
        <dbReference type="Proteomes" id="UP000249645"/>
    </source>
</evidence>
<name>A0A2W5E9E8_9SPHI</name>
<accession>A0A2W5E9E8</accession>
<sequence length="91" mass="10745">ILSKLMFFIFGIKTKLIGKEERKVLRNGFMVNAIVSVYKNYFELFFIPIFPFSKKYSIYIPHSDEYFESGFGSTNMPAEYLEICKEVGRNY</sequence>
<dbReference type="Proteomes" id="UP000249645">
    <property type="component" value="Unassembled WGS sequence"/>
</dbReference>
<gene>
    <name evidence="1" type="ORF">DI598_20480</name>
</gene>
<evidence type="ECO:0000313" key="1">
    <source>
        <dbReference type="EMBL" id="PZP38684.1"/>
    </source>
</evidence>
<protein>
    <submittedName>
        <fullName evidence="1">Uncharacterized protein</fullName>
    </submittedName>
</protein>
<reference evidence="1 2" key="1">
    <citation type="submission" date="2017-11" db="EMBL/GenBank/DDBJ databases">
        <title>Infants hospitalized years apart are colonized by the same room-sourced microbial strains.</title>
        <authorList>
            <person name="Brooks B."/>
            <person name="Olm M.R."/>
            <person name="Firek B.A."/>
            <person name="Baker R."/>
            <person name="Thomas B.C."/>
            <person name="Morowitz M.J."/>
            <person name="Banfield J.F."/>
        </authorList>
    </citation>
    <scope>NUCLEOTIDE SEQUENCE [LARGE SCALE GENOMIC DNA]</scope>
    <source>
        <strain evidence="1">S2_009_000_R2_76</strain>
    </source>
</reference>
<dbReference type="EMBL" id="QFOI01000727">
    <property type="protein sequence ID" value="PZP38684.1"/>
    <property type="molecule type" value="Genomic_DNA"/>
</dbReference>
<dbReference type="AlphaFoldDB" id="A0A2W5E9E8"/>
<feature type="non-terminal residue" evidence="1">
    <location>
        <position position="1"/>
    </location>
</feature>
<comment type="caution">
    <text evidence="1">The sequence shown here is derived from an EMBL/GenBank/DDBJ whole genome shotgun (WGS) entry which is preliminary data.</text>
</comment>